<dbReference type="GO" id="GO:0005829">
    <property type="term" value="C:cytosol"/>
    <property type="evidence" value="ECO:0007669"/>
    <property type="project" value="TreeGrafter"/>
</dbReference>
<dbReference type="Gene3D" id="2.40.50.140">
    <property type="entry name" value="Nucleic acid-binding proteins"/>
    <property type="match status" value="1"/>
</dbReference>
<keyword evidence="2" id="KW-0548">Nucleotidyltransferase</keyword>
<protein>
    <recommendedName>
        <fullName evidence="5">S1 motif domain-containing protein</fullName>
    </recommendedName>
</protein>
<dbReference type="CDD" id="cd09033">
    <property type="entry name" value="KH-I_PNPT1"/>
    <property type="match status" value="1"/>
</dbReference>
<accession>A0AAV2SI78</accession>
<keyword evidence="3 4" id="KW-0694">RNA-binding</keyword>
<dbReference type="InterPro" id="IPR012340">
    <property type="entry name" value="NA-bd_OB-fold"/>
</dbReference>
<dbReference type="SUPFAM" id="SSF50249">
    <property type="entry name" value="Nucleic acid-binding proteins"/>
    <property type="match status" value="1"/>
</dbReference>
<keyword evidence="7" id="KW-1185">Reference proteome</keyword>
<evidence type="ECO:0000313" key="6">
    <source>
        <dbReference type="EMBL" id="CAL4204584.1"/>
    </source>
</evidence>
<dbReference type="GO" id="GO:0003723">
    <property type="term" value="F:RNA binding"/>
    <property type="evidence" value="ECO:0007669"/>
    <property type="project" value="UniProtKB-UniRule"/>
</dbReference>
<keyword evidence="1" id="KW-0808">Transferase</keyword>
<evidence type="ECO:0000259" key="5">
    <source>
        <dbReference type="PROSITE" id="PS50126"/>
    </source>
</evidence>
<dbReference type="PROSITE" id="PS50084">
    <property type="entry name" value="KH_TYPE_1"/>
    <property type="match status" value="1"/>
</dbReference>
<dbReference type="FunFam" id="2.40.50.140:FF:000113">
    <property type="entry name" value="polyribonucleotide nucleotidyltransferase 1, mitochondrial"/>
    <property type="match status" value="1"/>
</dbReference>
<feature type="domain" description="S1 motif" evidence="5">
    <location>
        <begin position="140"/>
        <end position="211"/>
    </location>
</feature>
<dbReference type="GO" id="GO:0004654">
    <property type="term" value="F:polyribonucleotide nucleotidyltransferase activity"/>
    <property type="evidence" value="ECO:0007669"/>
    <property type="project" value="InterPro"/>
</dbReference>
<dbReference type="InterPro" id="IPR012162">
    <property type="entry name" value="PNPase"/>
</dbReference>
<evidence type="ECO:0000256" key="1">
    <source>
        <dbReference type="ARBA" id="ARBA00022679"/>
    </source>
</evidence>
<proteinExistence type="predicted"/>
<dbReference type="GO" id="GO:0000175">
    <property type="term" value="F:3'-5'-RNA exonuclease activity"/>
    <property type="evidence" value="ECO:0007669"/>
    <property type="project" value="TreeGrafter"/>
</dbReference>
<dbReference type="InterPro" id="IPR036345">
    <property type="entry name" value="ExoRNase_PH_dom2_sf"/>
</dbReference>
<dbReference type="AlphaFoldDB" id="A0AAV2SI78"/>
<evidence type="ECO:0000313" key="7">
    <source>
        <dbReference type="Proteomes" id="UP001497623"/>
    </source>
</evidence>
<dbReference type="SUPFAM" id="SSF55666">
    <property type="entry name" value="Ribonuclease PH domain 2-like"/>
    <property type="match status" value="1"/>
</dbReference>
<evidence type="ECO:0000256" key="3">
    <source>
        <dbReference type="ARBA" id="ARBA00022884"/>
    </source>
</evidence>
<dbReference type="GO" id="GO:0000958">
    <property type="term" value="P:mitochondrial mRNA catabolic process"/>
    <property type="evidence" value="ECO:0007669"/>
    <property type="project" value="TreeGrafter"/>
</dbReference>
<dbReference type="Proteomes" id="UP001497623">
    <property type="component" value="Unassembled WGS sequence"/>
</dbReference>
<reference evidence="6 7" key="1">
    <citation type="submission" date="2024-05" db="EMBL/GenBank/DDBJ databases">
        <authorList>
            <person name="Wallberg A."/>
        </authorList>
    </citation>
    <scope>NUCLEOTIDE SEQUENCE [LARGE SCALE GENOMIC DNA]</scope>
</reference>
<comment type="caution">
    <text evidence="6">The sequence shown here is derived from an EMBL/GenBank/DDBJ whole genome shotgun (WGS) entry which is preliminary data.</text>
</comment>
<dbReference type="PANTHER" id="PTHR11252:SF0">
    <property type="entry name" value="POLYRIBONUCLEOTIDE NUCLEOTIDYLTRANSFERASE 1, MITOCHONDRIAL"/>
    <property type="match status" value="1"/>
</dbReference>
<dbReference type="Gene3D" id="3.30.230.70">
    <property type="entry name" value="GHMP Kinase, N-terminal domain"/>
    <property type="match status" value="1"/>
</dbReference>
<organism evidence="6 7">
    <name type="scientific">Meganyctiphanes norvegica</name>
    <name type="common">Northern krill</name>
    <name type="synonym">Thysanopoda norvegica</name>
    <dbReference type="NCBI Taxonomy" id="48144"/>
    <lineage>
        <taxon>Eukaryota</taxon>
        <taxon>Metazoa</taxon>
        <taxon>Ecdysozoa</taxon>
        <taxon>Arthropoda</taxon>
        <taxon>Crustacea</taxon>
        <taxon>Multicrustacea</taxon>
        <taxon>Malacostraca</taxon>
        <taxon>Eumalacostraca</taxon>
        <taxon>Eucarida</taxon>
        <taxon>Euphausiacea</taxon>
        <taxon>Euphausiidae</taxon>
        <taxon>Meganyctiphanes</taxon>
    </lineage>
</organism>
<dbReference type="GO" id="GO:0000965">
    <property type="term" value="P:mitochondrial RNA 3'-end processing"/>
    <property type="evidence" value="ECO:0007669"/>
    <property type="project" value="TreeGrafter"/>
</dbReference>
<dbReference type="InterPro" id="IPR036612">
    <property type="entry name" value="KH_dom_type_1_sf"/>
</dbReference>
<gene>
    <name evidence="6" type="ORF">MNOR_LOCUS37866</name>
</gene>
<dbReference type="InterPro" id="IPR003029">
    <property type="entry name" value="S1_domain"/>
</dbReference>
<sequence>MGDMDFKMAGTRKGVTALQADIKLKGIPLKVVMEAIQQGTEAKSNILSIMQETIPCPREGRKETMPVVENIAVLPQKRTQLLGPGGLNIRRVQATTGVQITWQSDGSMSVFAPNASAMEEAKEAFADLMKSFEEPTLEFGGIYTASIVEIRPQGVMVTLYDNMPPVFVHNSQLDTRKVQHPSALGLEINQDFKVKYFGRDPTSGQMRLSRRALIASIAATKNLHRNET</sequence>
<dbReference type="FunFam" id="3.30.1370.10:FF:000001">
    <property type="entry name" value="Polyribonucleotide nucleotidyltransferase"/>
    <property type="match status" value="1"/>
</dbReference>
<evidence type="ECO:0000256" key="4">
    <source>
        <dbReference type="PROSITE-ProRule" id="PRU00117"/>
    </source>
</evidence>
<evidence type="ECO:0000256" key="2">
    <source>
        <dbReference type="ARBA" id="ARBA00022695"/>
    </source>
</evidence>
<dbReference type="PROSITE" id="PS50126">
    <property type="entry name" value="S1"/>
    <property type="match status" value="1"/>
</dbReference>
<dbReference type="GO" id="GO:0005739">
    <property type="term" value="C:mitochondrion"/>
    <property type="evidence" value="ECO:0007669"/>
    <property type="project" value="TreeGrafter"/>
</dbReference>
<dbReference type="SUPFAM" id="SSF54791">
    <property type="entry name" value="Eukaryotic type KH-domain (KH-domain type I)"/>
    <property type="match status" value="1"/>
</dbReference>
<dbReference type="PANTHER" id="PTHR11252">
    <property type="entry name" value="POLYRIBONUCLEOTIDE NUCLEOTIDYLTRANSFERASE"/>
    <property type="match status" value="1"/>
</dbReference>
<dbReference type="EMBL" id="CAXKWB010080299">
    <property type="protein sequence ID" value="CAL4204584.1"/>
    <property type="molecule type" value="Genomic_DNA"/>
</dbReference>
<dbReference type="Gene3D" id="3.30.1370.10">
    <property type="entry name" value="K Homology domain, type 1"/>
    <property type="match status" value="1"/>
</dbReference>
<dbReference type="InterPro" id="IPR027408">
    <property type="entry name" value="PNPase/RNase_PH_dom_sf"/>
</dbReference>
<name>A0AAV2SI78_MEGNR</name>